<proteinExistence type="inferred from homology"/>
<accession>A0A396H4M7</accession>
<evidence type="ECO:0000256" key="3">
    <source>
        <dbReference type="ARBA" id="ARBA00022729"/>
    </source>
</evidence>
<evidence type="ECO:0000256" key="1">
    <source>
        <dbReference type="ARBA" id="ARBA00004613"/>
    </source>
</evidence>
<dbReference type="EC" id="3.4.21.25" evidence="5"/>
<dbReference type="Gene3D" id="3.30.70.80">
    <property type="entry name" value="Peptidase S8 propeptide/proteinase inhibitor I9"/>
    <property type="match status" value="1"/>
</dbReference>
<evidence type="ECO:0000259" key="4">
    <source>
        <dbReference type="Pfam" id="PF05922"/>
    </source>
</evidence>
<protein>
    <submittedName>
        <fullName evidence="5">Putative cucumisin</fullName>
        <ecNumber evidence="5">3.4.21.25</ecNumber>
    </submittedName>
</protein>
<reference evidence="5" key="1">
    <citation type="journal article" date="2018" name="Nat. Plants">
        <title>Whole-genome landscape of Medicago truncatula symbiotic genes.</title>
        <authorList>
            <person name="Pecrix Y."/>
            <person name="Gamas P."/>
            <person name="Carrere S."/>
        </authorList>
    </citation>
    <scope>NUCLEOTIDE SEQUENCE</scope>
    <source>
        <tissue evidence="5">Leaves</tissue>
    </source>
</reference>
<name>A0A396H4M7_MEDTR</name>
<dbReference type="InterPro" id="IPR010259">
    <property type="entry name" value="S8pro/Inhibitor_I9"/>
</dbReference>
<gene>
    <name evidence="5" type="ORF">MtrunA17_Chr7g0261681</name>
</gene>
<dbReference type="GO" id="GO:0016787">
    <property type="term" value="F:hydrolase activity"/>
    <property type="evidence" value="ECO:0007669"/>
    <property type="project" value="UniProtKB-KW"/>
</dbReference>
<comment type="caution">
    <text evidence="5">The sequence shown here is derived from an EMBL/GenBank/DDBJ whole genome shotgun (WGS) entry which is preliminary data.</text>
</comment>
<dbReference type="Proteomes" id="UP000265566">
    <property type="component" value="Chromosome 7"/>
</dbReference>
<evidence type="ECO:0000313" key="5">
    <source>
        <dbReference type="EMBL" id="RHN48242.1"/>
    </source>
</evidence>
<evidence type="ECO:0000256" key="2">
    <source>
        <dbReference type="ARBA" id="ARBA00011073"/>
    </source>
</evidence>
<comment type="subcellular location">
    <subcellularLocation>
        <location evidence="1">Secreted</location>
    </subcellularLocation>
</comment>
<organism evidence="5">
    <name type="scientific">Medicago truncatula</name>
    <name type="common">Barrel medic</name>
    <name type="synonym">Medicago tribuloides</name>
    <dbReference type="NCBI Taxonomy" id="3880"/>
    <lineage>
        <taxon>Eukaryota</taxon>
        <taxon>Viridiplantae</taxon>
        <taxon>Streptophyta</taxon>
        <taxon>Embryophyta</taxon>
        <taxon>Tracheophyta</taxon>
        <taxon>Spermatophyta</taxon>
        <taxon>Magnoliopsida</taxon>
        <taxon>eudicotyledons</taxon>
        <taxon>Gunneridae</taxon>
        <taxon>Pentapetalae</taxon>
        <taxon>rosids</taxon>
        <taxon>fabids</taxon>
        <taxon>Fabales</taxon>
        <taxon>Fabaceae</taxon>
        <taxon>Papilionoideae</taxon>
        <taxon>50 kb inversion clade</taxon>
        <taxon>NPAAA clade</taxon>
        <taxon>Hologalegina</taxon>
        <taxon>IRL clade</taxon>
        <taxon>Trifolieae</taxon>
        <taxon>Medicago</taxon>
    </lineage>
</organism>
<comment type="similarity">
    <text evidence="2">Belongs to the peptidase S8 family.</text>
</comment>
<dbReference type="EMBL" id="PSQE01000007">
    <property type="protein sequence ID" value="RHN48242.1"/>
    <property type="molecule type" value="Genomic_DNA"/>
</dbReference>
<keyword evidence="5" id="KW-0378">Hydrolase</keyword>
<dbReference type="Pfam" id="PF05922">
    <property type="entry name" value="Inhibitor_I9"/>
    <property type="match status" value="1"/>
</dbReference>
<sequence>MIYSYTKNINGFAALLEEKEAADIAEHPNVVSVLLNRGRKLHTTHSWEFMSMEHNGVAPSHSLFRKARYGEDVIIGNLDSGNYDFFSLVYIYHYITSNFYNKIDD</sequence>
<feature type="domain" description="Inhibitor I9" evidence="4">
    <location>
        <begin position="1"/>
        <end position="42"/>
    </location>
</feature>
<keyword evidence="3" id="KW-0732">Signal</keyword>
<dbReference type="PANTHER" id="PTHR10795">
    <property type="entry name" value="PROPROTEIN CONVERTASE SUBTILISIN/KEXIN"/>
    <property type="match status" value="1"/>
</dbReference>
<dbReference type="InterPro" id="IPR045051">
    <property type="entry name" value="SBT"/>
</dbReference>
<dbReference type="Gramene" id="rna42937">
    <property type="protein sequence ID" value="RHN48242.1"/>
    <property type="gene ID" value="gene42937"/>
</dbReference>
<dbReference type="InterPro" id="IPR037045">
    <property type="entry name" value="S8pro/Inhibitor_I9_sf"/>
</dbReference>
<dbReference type="GO" id="GO:0005576">
    <property type="term" value="C:extracellular region"/>
    <property type="evidence" value="ECO:0007669"/>
    <property type="project" value="UniProtKB-SubCell"/>
</dbReference>
<dbReference type="AlphaFoldDB" id="A0A396H4M7"/>